<evidence type="ECO:0000256" key="2">
    <source>
        <dbReference type="ARBA" id="ARBA00009784"/>
    </source>
</evidence>
<gene>
    <name evidence="8" type="ORF">HJO_12986</name>
</gene>
<dbReference type="PANTHER" id="PTHR33508:SF1">
    <property type="entry name" value="UPF0056 MEMBRANE PROTEIN YHCE"/>
    <property type="match status" value="1"/>
</dbReference>
<dbReference type="Pfam" id="PF01914">
    <property type="entry name" value="MarC"/>
    <property type="match status" value="1"/>
</dbReference>
<comment type="subcellular location">
    <subcellularLocation>
        <location evidence="1 7">Cell membrane</location>
        <topology evidence="1 7">Multi-pass membrane protein</topology>
    </subcellularLocation>
</comment>
<feature type="transmembrane region" description="Helical" evidence="7">
    <location>
        <begin position="155"/>
        <end position="178"/>
    </location>
</feature>
<dbReference type="NCBIfam" id="TIGR00427">
    <property type="entry name" value="NAAT family transporter"/>
    <property type="match status" value="1"/>
</dbReference>
<evidence type="ECO:0000256" key="4">
    <source>
        <dbReference type="ARBA" id="ARBA00022692"/>
    </source>
</evidence>
<dbReference type="STRING" id="1280950.HJO_12986"/>
<dbReference type="EMBL" id="ARYK01000006">
    <property type="protein sequence ID" value="KCZ90767.1"/>
    <property type="molecule type" value="Genomic_DNA"/>
</dbReference>
<evidence type="ECO:0000256" key="1">
    <source>
        <dbReference type="ARBA" id="ARBA00004651"/>
    </source>
</evidence>
<evidence type="ECO:0000256" key="7">
    <source>
        <dbReference type="RuleBase" id="RU362048"/>
    </source>
</evidence>
<dbReference type="PATRIC" id="fig|1280950.3.peg.2604"/>
<sequence>MSAELISLFTATFVTFFVLIDALGVAPIFATLTAQGGPAYRRKMAFKATVVASLIMFAFAFGGAWLLGAMHISIDAFRAAGGVLLFLIALDMVFEKRTERREHRASELMEGHDDTEEPDDISVFPIGIPMIAGPGSIATAMFYMSGAGGWTEKAVVLAAIGLNLVITLGIFLIAGPLVRMMGASVAGALTRILGVILAALSVQLLIDGIKGAFGLA</sequence>
<reference evidence="8 9" key="1">
    <citation type="journal article" date="2014" name="Antonie Van Leeuwenhoek">
        <title>Hyphomonas beringensis sp. nov. and Hyphomonas chukchiensis sp. nov., isolated from surface seawater of the Bering Sea and Chukchi Sea.</title>
        <authorList>
            <person name="Li C."/>
            <person name="Lai Q."/>
            <person name="Li G."/>
            <person name="Dong C."/>
            <person name="Wang J."/>
            <person name="Liao Y."/>
            <person name="Shao Z."/>
        </authorList>
    </citation>
    <scope>NUCLEOTIDE SEQUENCE [LARGE SCALE GENOMIC DNA]</scope>
    <source>
        <strain evidence="8 9">MHS-2</strain>
    </source>
</reference>
<keyword evidence="9" id="KW-1185">Reference proteome</keyword>
<feature type="transmembrane region" description="Helical" evidence="7">
    <location>
        <begin position="185"/>
        <end position="206"/>
    </location>
</feature>
<keyword evidence="5 7" id="KW-1133">Transmembrane helix</keyword>
<dbReference type="PANTHER" id="PTHR33508">
    <property type="entry name" value="UPF0056 MEMBRANE PROTEIN YHCE"/>
    <property type="match status" value="1"/>
</dbReference>
<feature type="transmembrane region" description="Helical" evidence="7">
    <location>
        <begin position="76"/>
        <end position="94"/>
    </location>
</feature>
<dbReference type="GO" id="GO:0005886">
    <property type="term" value="C:plasma membrane"/>
    <property type="evidence" value="ECO:0007669"/>
    <property type="project" value="UniProtKB-SubCell"/>
</dbReference>
<feature type="transmembrane region" description="Helical" evidence="7">
    <location>
        <begin position="123"/>
        <end position="143"/>
    </location>
</feature>
<feature type="transmembrane region" description="Helical" evidence="7">
    <location>
        <begin position="44"/>
        <end position="70"/>
    </location>
</feature>
<dbReference type="Proteomes" id="UP000025171">
    <property type="component" value="Unassembled WGS sequence"/>
</dbReference>
<feature type="transmembrane region" description="Helical" evidence="7">
    <location>
        <begin position="6"/>
        <end position="32"/>
    </location>
</feature>
<keyword evidence="6 7" id="KW-0472">Membrane</keyword>
<dbReference type="eggNOG" id="COG2095">
    <property type="taxonomic scope" value="Bacteria"/>
</dbReference>
<keyword evidence="4 7" id="KW-0812">Transmembrane</keyword>
<comment type="similarity">
    <text evidence="2 7">Belongs to the UPF0056 (MarC) family.</text>
</comment>
<keyword evidence="3" id="KW-1003">Cell membrane</keyword>
<evidence type="ECO:0000256" key="3">
    <source>
        <dbReference type="ARBA" id="ARBA00022475"/>
    </source>
</evidence>
<dbReference type="AlphaFoldDB" id="A0A059FJH9"/>
<dbReference type="RefSeq" id="WP_035617520.1">
    <property type="nucleotide sequence ID" value="NZ_ARYK01000006.1"/>
</dbReference>
<name>A0A059FJH9_9PROT</name>
<evidence type="ECO:0000313" key="8">
    <source>
        <dbReference type="EMBL" id="KCZ90767.1"/>
    </source>
</evidence>
<accession>A0A059FJH9</accession>
<dbReference type="OrthoDB" id="21094at2"/>
<dbReference type="InterPro" id="IPR002771">
    <property type="entry name" value="Multi_antbiot-R_MarC"/>
</dbReference>
<protein>
    <recommendedName>
        <fullName evidence="7">UPF0056 membrane protein</fullName>
    </recommendedName>
</protein>
<proteinExistence type="inferred from homology"/>
<evidence type="ECO:0000313" key="9">
    <source>
        <dbReference type="Proteomes" id="UP000025171"/>
    </source>
</evidence>
<evidence type="ECO:0000256" key="6">
    <source>
        <dbReference type="ARBA" id="ARBA00023136"/>
    </source>
</evidence>
<organism evidence="8 9">
    <name type="scientific">Hyphomonas johnsonii MHS-2</name>
    <dbReference type="NCBI Taxonomy" id="1280950"/>
    <lineage>
        <taxon>Bacteria</taxon>
        <taxon>Pseudomonadati</taxon>
        <taxon>Pseudomonadota</taxon>
        <taxon>Alphaproteobacteria</taxon>
        <taxon>Hyphomonadales</taxon>
        <taxon>Hyphomonadaceae</taxon>
        <taxon>Hyphomonas</taxon>
    </lineage>
</organism>
<comment type="caution">
    <text evidence="8">The sequence shown here is derived from an EMBL/GenBank/DDBJ whole genome shotgun (WGS) entry which is preliminary data.</text>
</comment>
<evidence type="ECO:0000256" key="5">
    <source>
        <dbReference type="ARBA" id="ARBA00022989"/>
    </source>
</evidence>